<dbReference type="Gene3D" id="3.30.160.60">
    <property type="entry name" value="Classic Zinc Finger"/>
    <property type="match status" value="1"/>
</dbReference>
<feature type="compositionally biased region" description="Basic and acidic residues" evidence="2">
    <location>
        <begin position="11"/>
        <end position="22"/>
    </location>
</feature>
<dbReference type="PROSITE" id="PS00028">
    <property type="entry name" value="ZINC_FINGER_C2H2_1"/>
    <property type="match status" value="1"/>
</dbReference>
<evidence type="ECO:0000259" key="3">
    <source>
        <dbReference type="PROSITE" id="PS50157"/>
    </source>
</evidence>
<protein>
    <submittedName>
        <fullName evidence="4">Zinc finger protein</fullName>
    </submittedName>
</protein>
<dbReference type="EMBL" id="MVGT01000481">
    <property type="protein sequence ID" value="OVA16833.1"/>
    <property type="molecule type" value="Genomic_DNA"/>
</dbReference>
<dbReference type="OMA" id="HAVNITA"/>
<dbReference type="InterPro" id="IPR036236">
    <property type="entry name" value="Znf_C2H2_sf"/>
</dbReference>
<dbReference type="GO" id="GO:0000976">
    <property type="term" value="F:transcription cis-regulatory region binding"/>
    <property type="evidence" value="ECO:0007669"/>
    <property type="project" value="TreeGrafter"/>
</dbReference>
<dbReference type="GO" id="GO:0009740">
    <property type="term" value="P:gibberellic acid mediated signaling pathway"/>
    <property type="evidence" value="ECO:0007669"/>
    <property type="project" value="TreeGrafter"/>
</dbReference>
<dbReference type="GO" id="GO:0010090">
    <property type="term" value="P:trichome morphogenesis"/>
    <property type="evidence" value="ECO:0007669"/>
    <property type="project" value="InterPro"/>
</dbReference>
<feature type="region of interest" description="Disordered" evidence="2">
    <location>
        <begin position="1"/>
        <end position="22"/>
    </location>
</feature>
<reference evidence="4 5" key="1">
    <citation type="journal article" date="2017" name="Mol. Plant">
        <title>The Genome of Medicinal Plant Macleaya cordata Provides New Insights into Benzylisoquinoline Alkaloids Metabolism.</title>
        <authorList>
            <person name="Liu X."/>
            <person name="Liu Y."/>
            <person name="Huang P."/>
            <person name="Ma Y."/>
            <person name="Qing Z."/>
            <person name="Tang Q."/>
            <person name="Cao H."/>
            <person name="Cheng P."/>
            <person name="Zheng Y."/>
            <person name="Yuan Z."/>
            <person name="Zhou Y."/>
            <person name="Liu J."/>
            <person name="Tang Z."/>
            <person name="Zhuo Y."/>
            <person name="Zhang Y."/>
            <person name="Yu L."/>
            <person name="Huang J."/>
            <person name="Yang P."/>
            <person name="Peng Q."/>
            <person name="Zhang J."/>
            <person name="Jiang W."/>
            <person name="Zhang Z."/>
            <person name="Lin K."/>
            <person name="Ro D.K."/>
            <person name="Chen X."/>
            <person name="Xiong X."/>
            <person name="Shang Y."/>
            <person name="Huang S."/>
            <person name="Zeng J."/>
        </authorList>
    </citation>
    <scope>NUCLEOTIDE SEQUENCE [LARGE SCALE GENOMIC DNA]</scope>
    <source>
        <strain evidence="5">cv. BLH2017</strain>
        <tissue evidence="4">Root</tissue>
    </source>
</reference>
<evidence type="ECO:0000313" key="4">
    <source>
        <dbReference type="EMBL" id="OVA16833.1"/>
    </source>
</evidence>
<dbReference type="STRING" id="56857.A0A200R283"/>
<dbReference type="SUPFAM" id="SSF57667">
    <property type="entry name" value="beta-beta-alpha zinc fingers"/>
    <property type="match status" value="1"/>
</dbReference>
<dbReference type="InParanoid" id="A0A200R283"/>
<dbReference type="GO" id="GO:0005634">
    <property type="term" value="C:nucleus"/>
    <property type="evidence" value="ECO:0007669"/>
    <property type="project" value="TreeGrafter"/>
</dbReference>
<evidence type="ECO:0000313" key="5">
    <source>
        <dbReference type="Proteomes" id="UP000195402"/>
    </source>
</evidence>
<evidence type="ECO:0000256" key="1">
    <source>
        <dbReference type="PROSITE-ProRule" id="PRU00042"/>
    </source>
</evidence>
<keyword evidence="5" id="KW-1185">Reference proteome</keyword>
<keyword evidence="1" id="KW-0862">Zinc</keyword>
<keyword evidence="1" id="KW-0479">Metal-binding</keyword>
<dbReference type="FunFam" id="3.30.160.60:FF:002829">
    <property type="entry name" value="Zinc finger protein 6"/>
    <property type="match status" value="1"/>
</dbReference>
<feature type="domain" description="C2H2-type" evidence="3">
    <location>
        <begin position="52"/>
        <end position="79"/>
    </location>
</feature>
<dbReference type="OrthoDB" id="772256at2759"/>
<name>A0A200R283_MACCD</name>
<dbReference type="PROSITE" id="PS50157">
    <property type="entry name" value="ZINC_FINGER_C2H2_2"/>
    <property type="match status" value="1"/>
</dbReference>
<keyword evidence="1" id="KW-0863">Zinc-finger</keyword>
<dbReference type="PANTHER" id="PTHR46353:SF23">
    <property type="entry name" value="C2H2 ZINC FINGER-CONTAINING PROTEIN-RELATED"/>
    <property type="match status" value="1"/>
</dbReference>
<dbReference type="PANTHER" id="PTHR46353">
    <property type="entry name" value="ZINC FINGER PROTEIN 5"/>
    <property type="match status" value="1"/>
</dbReference>
<sequence length="211" mass="22750">MADSSIPVKSSPDDLNHQSDRKPNSVLKLFGFSVTEHDETPVTSENRDNRKFECQYCRREFANSQALGGHQNAHKKERQRAKRAQFQSIRRFTTGSPILSPHAVRSGPFIYSSGHTNFNGGGGGGGGGAAAPRFHTPAAEYYASASPHQMLPSISPHAPSWFYVPRPPTFTIVNDNGTTAAASSITEFPGKSSEVDVGLDLHLSLAPSSTP</sequence>
<gene>
    <name evidence="4" type="ORF">BVC80_1543g299</name>
</gene>
<dbReference type="InterPro" id="IPR044299">
    <property type="entry name" value="GIS3/ZFP5/ZFP6"/>
</dbReference>
<dbReference type="AlphaFoldDB" id="A0A200R283"/>
<dbReference type="GO" id="GO:0009736">
    <property type="term" value="P:cytokinin-activated signaling pathway"/>
    <property type="evidence" value="ECO:0007669"/>
    <property type="project" value="TreeGrafter"/>
</dbReference>
<accession>A0A200R283</accession>
<dbReference type="InterPro" id="IPR013087">
    <property type="entry name" value="Znf_C2H2_type"/>
</dbReference>
<proteinExistence type="predicted"/>
<dbReference type="GO" id="GO:0008270">
    <property type="term" value="F:zinc ion binding"/>
    <property type="evidence" value="ECO:0007669"/>
    <property type="project" value="UniProtKB-KW"/>
</dbReference>
<comment type="caution">
    <text evidence="4">The sequence shown here is derived from an EMBL/GenBank/DDBJ whole genome shotgun (WGS) entry which is preliminary data.</text>
</comment>
<dbReference type="GO" id="GO:0003700">
    <property type="term" value="F:DNA-binding transcription factor activity"/>
    <property type="evidence" value="ECO:0007669"/>
    <property type="project" value="TreeGrafter"/>
</dbReference>
<organism evidence="4 5">
    <name type="scientific">Macleaya cordata</name>
    <name type="common">Five-seeded plume-poppy</name>
    <name type="synonym">Bocconia cordata</name>
    <dbReference type="NCBI Taxonomy" id="56857"/>
    <lineage>
        <taxon>Eukaryota</taxon>
        <taxon>Viridiplantae</taxon>
        <taxon>Streptophyta</taxon>
        <taxon>Embryophyta</taxon>
        <taxon>Tracheophyta</taxon>
        <taxon>Spermatophyta</taxon>
        <taxon>Magnoliopsida</taxon>
        <taxon>Ranunculales</taxon>
        <taxon>Papaveraceae</taxon>
        <taxon>Papaveroideae</taxon>
        <taxon>Macleaya</taxon>
    </lineage>
</organism>
<evidence type="ECO:0000256" key="2">
    <source>
        <dbReference type="SAM" id="MobiDB-lite"/>
    </source>
</evidence>
<dbReference type="Proteomes" id="UP000195402">
    <property type="component" value="Unassembled WGS sequence"/>
</dbReference>